<reference evidence="3" key="2">
    <citation type="submission" date="2021-02" db="UniProtKB">
        <authorList>
            <consortium name="EnsemblMetazoa"/>
        </authorList>
    </citation>
    <scope>IDENTIFICATION</scope>
    <source>
        <strain evidence="3">JHB</strain>
    </source>
</reference>
<evidence type="ECO:0000313" key="2">
    <source>
        <dbReference type="EMBL" id="EDS25869.1"/>
    </source>
</evidence>
<dbReference type="eggNOG" id="ENOG502T8QX">
    <property type="taxonomic scope" value="Eukaryota"/>
</dbReference>
<dbReference type="Proteomes" id="UP000002320">
    <property type="component" value="Unassembled WGS sequence"/>
</dbReference>
<dbReference type="EnsemblMetazoa" id="CPIJ017569-RA">
    <property type="protein sequence ID" value="CPIJ017569-PA"/>
    <property type="gene ID" value="CPIJ017569"/>
</dbReference>
<dbReference type="OrthoDB" id="7763390at2759"/>
<sequence>MAPPRRRRFPANRKPKVDHSSYVQSLFREFLHRNQAVAAANKPPAPIPVAQPAAPKVQDANRRPNVYRESIARMLQQQVTSPSSSLNRQEQQNIVKQFFQMGSTNQVERVPQRVGPLEPVCVRFKRREGSDQFFKRELSPGAPTGGLMKWLEDRKRERLEREERERNRAKKVEEYINLPDNFFSGRPAFRLPFDLEPEPASANKTLASIASAFVPPVASTPLDRILEPVYPSFVSDPRGVPAPVKVPVPKPKRIVKEEGLEFIKEFNAALESFSAILAAADGGINRVDRNYAELRRLATKRPLLPKPFLTTPKSVPSDVCPMFVQVQLGCDRKHATPASAYSVRDSTSAGDSTFEREVLQLIGTTPVKRKRIVEVDPLLTYSPPIPKLDPDLALPPPSPHKSRPNAALNTSFLSSNGSLISPGETGSQPNDGNSSMVIRVQLGSDRRRPVQSAAPSTSHLNSTFAREVLQLTVPEEMRQSKLDPLLLYSPPYPSLEPKKKQTCHREPDFSFLDNSSHRLSRPESIANETQPSQPLVRKQPDFAFDDDQENFGPIFPSQDGPRPGTNTTIDFNASLSVEDPFELRFSQGSIWERF</sequence>
<dbReference type="VEuPathDB" id="VectorBase:CPIJ017569"/>
<gene>
    <name evidence="3" type="primary">6051536</name>
    <name evidence="2" type="ORF">CpipJ_CPIJ017569</name>
</gene>
<feature type="region of interest" description="Disordered" evidence="1">
    <location>
        <begin position="42"/>
        <end position="62"/>
    </location>
</feature>
<name>B0XE95_CULQU</name>
<dbReference type="AlphaFoldDB" id="B0XE95"/>
<feature type="compositionally biased region" description="Polar residues" evidence="1">
    <location>
        <begin position="407"/>
        <end position="435"/>
    </location>
</feature>
<keyword evidence="4" id="KW-1185">Reference proteome</keyword>
<feature type="region of interest" description="Disordered" evidence="1">
    <location>
        <begin position="548"/>
        <end position="567"/>
    </location>
</feature>
<dbReference type="EMBL" id="DS232812">
    <property type="protein sequence ID" value="EDS25869.1"/>
    <property type="molecule type" value="Genomic_DNA"/>
</dbReference>
<accession>B0XE95</accession>
<dbReference type="KEGG" id="cqu:CpipJ_CPIJ017569"/>
<evidence type="ECO:0000313" key="4">
    <source>
        <dbReference type="Proteomes" id="UP000002320"/>
    </source>
</evidence>
<reference evidence="2" key="1">
    <citation type="submission" date="2007-03" db="EMBL/GenBank/DDBJ databases">
        <title>Annotation of Culex pipiens quinquefasciatus.</title>
        <authorList>
            <consortium name="The Broad Institute Genome Sequencing Platform"/>
            <person name="Atkinson P.W."/>
            <person name="Hemingway J."/>
            <person name="Christensen B.M."/>
            <person name="Higgs S."/>
            <person name="Kodira C."/>
            <person name="Hannick L."/>
            <person name="Megy K."/>
            <person name="O'Leary S."/>
            <person name="Pearson M."/>
            <person name="Haas B.J."/>
            <person name="Mauceli E."/>
            <person name="Wortman J.R."/>
            <person name="Lee N.H."/>
            <person name="Guigo R."/>
            <person name="Stanke M."/>
            <person name="Alvarado L."/>
            <person name="Amedeo P."/>
            <person name="Antoine C.H."/>
            <person name="Arensburger P."/>
            <person name="Bidwell S.L."/>
            <person name="Crawford M."/>
            <person name="Camaro F."/>
            <person name="Devon K."/>
            <person name="Engels R."/>
            <person name="Hammond M."/>
            <person name="Howarth C."/>
            <person name="Koehrsen M."/>
            <person name="Lawson D."/>
            <person name="Montgomery P."/>
            <person name="Nene V."/>
            <person name="Nusbaum C."/>
            <person name="Puiu D."/>
            <person name="Romero-Severson J."/>
            <person name="Severson D.W."/>
            <person name="Shumway M."/>
            <person name="Sisk P."/>
            <person name="Stolte C."/>
            <person name="Zeng Q."/>
            <person name="Eisenstadt E."/>
            <person name="Fraser-Liggett C."/>
            <person name="Strausberg R."/>
            <person name="Galagan J."/>
            <person name="Birren B."/>
            <person name="Collins F.H."/>
        </authorList>
    </citation>
    <scope>NUCLEOTIDE SEQUENCE [LARGE SCALE GENOMIC DNA]</scope>
    <source>
        <strain evidence="2">JHB</strain>
    </source>
</reference>
<dbReference type="InParanoid" id="B0XE95"/>
<organism>
    <name type="scientific">Culex quinquefasciatus</name>
    <name type="common">Southern house mosquito</name>
    <name type="synonym">Culex pungens</name>
    <dbReference type="NCBI Taxonomy" id="7176"/>
    <lineage>
        <taxon>Eukaryota</taxon>
        <taxon>Metazoa</taxon>
        <taxon>Ecdysozoa</taxon>
        <taxon>Arthropoda</taxon>
        <taxon>Hexapoda</taxon>
        <taxon>Insecta</taxon>
        <taxon>Pterygota</taxon>
        <taxon>Neoptera</taxon>
        <taxon>Endopterygota</taxon>
        <taxon>Diptera</taxon>
        <taxon>Nematocera</taxon>
        <taxon>Culicoidea</taxon>
        <taxon>Culicidae</taxon>
        <taxon>Culicinae</taxon>
        <taxon>Culicini</taxon>
        <taxon>Culex</taxon>
        <taxon>Culex</taxon>
    </lineage>
</organism>
<dbReference type="VEuPathDB" id="VectorBase:CQUJHB008287"/>
<feature type="region of interest" description="Disordered" evidence="1">
    <location>
        <begin position="384"/>
        <end position="435"/>
    </location>
</feature>
<feature type="compositionally biased region" description="Pro residues" evidence="1">
    <location>
        <begin position="384"/>
        <end position="399"/>
    </location>
</feature>
<protein>
    <submittedName>
        <fullName evidence="2 3">Uncharacterized protein</fullName>
    </submittedName>
</protein>
<evidence type="ECO:0000313" key="3">
    <source>
        <dbReference type="EnsemblMetazoa" id="CPIJ017569-PA"/>
    </source>
</evidence>
<evidence type="ECO:0000256" key="1">
    <source>
        <dbReference type="SAM" id="MobiDB-lite"/>
    </source>
</evidence>
<dbReference type="HOGENOM" id="CLU_459474_0_0_1"/>
<proteinExistence type="predicted"/>